<dbReference type="InterPro" id="IPR010982">
    <property type="entry name" value="Lambda_DNA-bd_dom_sf"/>
</dbReference>
<protein>
    <recommendedName>
        <fullName evidence="2">HTH cro/C1-type domain-containing protein</fullName>
    </recommendedName>
</protein>
<accession>A0A6M9PGU1</accession>
<dbReference type="GO" id="GO:0003677">
    <property type="term" value="F:DNA binding"/>
    <property type="evidence" value="ECO:0007669"/>
    <property type="project" value="InterPro"/>
</dbReference>
<keyword evidence="4" id="KW-1185">Reference proteome</keyword>
<dbReference type="Gene3D" id="1.10.260.40">
    <property type="entry name" value="lambda repressor-like DNA-binding domains"/>
    <property type="match status" value="1"/>
</dbReference>
<dbReference type="PROSITE" id="PS50943">
    <property type="entry name" value="HTH_CROC1"/>
    <property type="match status" value="1"/>
</dbReference>
<dbReference type="KEGG" id="pani:DCO16_02530"/>
<evidence type="ECO:0000313" key="4">
    <source>
        <dbReference type="Proteomes" id="UP000500806"/>
    </source>
</evidence>
<dbReference type="Proteomes" id="UP000500806">
    <property type="component" value="Chromosome"/>
</dbReference>
<dbReference type="CDD" id="cd00093">
    <property type="entry name" value="HTH_XRE"/>
    <property type="match status" value="1"/>
</dbReference>
<evidence type="ECO:0000313" key="3">
    <source>
        <dbReference type="EMBL" id="QKM62050.1"/>
    </source>
</evidence>
<evidence type="ECO:0000259" key="2">
    <source>
        <dbReference type="PROSITE" id="PS50943"/>
    </source>
</evidence>
<dbReference type="SMART" id="SM00530">
    <property type="entry name" value="HTH_XRE"/>
    <property type="match status" value="1"/>
</dbReference>
<sequence length="378" mass="40207">MIANSKLPEIRSEAFTKAREKLSLTTKELGGLACLSKSQIEQIENGEMKSFYGAQIKLTAARKVAKLLNLTDAEAFDGLAAEAVTPSSEDIAAPEAAAKTIEVPVDADIKIKPVEKSTPVKEAPTQIQEPLEVIDPPKVVVSEKKEATKKTHLQAIPFDSIASKSKSAPRKKWFLGFFIIVGMLFAVVNLRPLFFADKPEAIILIKEELVEPVPAQASNLPTDQANSVGAVGAAGIVAPVTTTTATAPTTAVPPSSVMPVSGSDIALSCPAEDVLVSYKPEVARKSGDMVYVQVKSKQVVCVVDGSGKTQNKVLESGMGTSFYGKPPFKVLTGGLAQVDVYFQGYKARIENPNSKTLVLEASEVVTLPPADSTDSRLR</sequence>
<proteinExistence type="predicted"/>
<dbReference type="EMBL" id="CP028941">
    <property type="protein sequence ID" value="QKM62050.1"/>
    <property type="molecule type" value="Genomic_DNA"/>
</dbReference>
<keyword evidence="1" id="KW-1133">Transmembrane helix</keyword>
<feature type="domain" description="HTH cro/C1-type" evidence="2">
    <location>
        <begin position="17"/>
        <end position="76"/>
    </location>
</feature>
<keyword evidence="1" id="KW-0812">Transmembrane</keyword>
<feature type="transmembrane region" description="Helical" evidence="1">
    <location>
        <begin position="173"/>
        <end position="194"/>
    </location>
</feature>
<evidence type="ECO:0000256" key="1">
    <source>
        <dbReference type="SAM" id="Phobius"/>
    </source>
</evidence>
<dbReference type="RefSeq" id="WP_173942203.1">
    <property type="nucleotide sequence ID" value="NZ_CBCSCD010000003.1"/>
</dbReference>
<organism evidence="3 4">
    <name type="scientific">Polynucleobacter antarcticus</name>
    <dbReference type="NCBI Taxonomy" id="1743162"/>
    <lineage>
        <taxon>Bacteria</taxon>
        <taxon>Pseudomonadati</taxon>
        <taxon>Pseudomonadota</taxon>
        <taxon>Betaproteobacteria</taxon>
        <taxon>Burkholderiales</taxon>
        <taxon>Burkholderiaceae</taxon>
        <taxon>Polynucleobacter</taxon>
    </lineage>
</organism>
<reference evidence="3 4" key="1">
    <citation type="submission" date="2018-04" db="EMBL/GenBank/DDBJ databases">
        <title>Polynucleobacter sp. LimPoW16 genome.</title>
        <authorList>
            <person name="Hahn M.W."/>
        </authorList>
    </citation>
    <scope>NUCLEOTIDE SEQUENCE [LARGE SCALE GENOMIC DNA]</scope>
    <source>
        <strain evidence="3 4">LimPoW16</strain>
    </source>
</reference>
<name>A0A6M9PGU1_9BURK</name>
<dbReference type="AlphaFoldDB" id="A0A6M9PGU1"/>
<keyword evidence="1" id="KW-0472">Membrane</keyword>
<gene>
    <name evidence="3" type="ORF">DCO16_02530</name>
</gene>
<dbReference type="SUPFAM" id="SSF47413">
    <property type="entry name" value="lambda repressor-like DNA-binding domains"/>
    <property type="match status" value="1"/>
</dbReference>
<dbReference type="InterPro" id="IPR001387">
    <property type="entry name" value="Cro/C1-type_HTH"/>
</dbReference>